<dbReference type="EMBL" id="ADWY01003191">
    <property type="protein sequence ID" value="EGH18806.1"/>
    <property type="molecule type" value="Genomic_DNA"/>
</dbReference>
<organism evidence="1 2">
    <name type="scientific">Pseudomonas savastanoi pv. glycinea str. race 4</name>
    <dbReference type="NCBI Taxonomy" id="875330"/>
    <lineage>
        <taxon>Bacteria</taxon>
        <taxon>Pseudomonadati</taxon>
        <taxon>Pseudomonadota</taxon>
        <taxon>Gammaproteobacteria</taxon>
        <taxon>Pseudomonadales</taxon>
        <taxon>Pseudomonadaceae</taxon>
        <taxon>Pseudomonas</taxon>
    </lineage>
</organism>
<feature type="non-terminal residue" evidence="1">
    <location>
        <position position="40"/>
    </location>
</feature>
<dbReference type="AlphaFoldDB" id="F3CHR4"/>
<evidence type="ECO:0000313" key="2">
    <source>
        <dbReference type="Proteomes" id="UP000005466"/>
    </source>
</evidence>
<dbReference type="HOGENOM" id="CLU_3301524_0_0_6"/>
<sequence length="40" mass="4381">MQPQAAQFNDREGGGPPQLRTDLLLLHQLAMAVFNDGSRS</sequence>
<name>F3CHR4_PSESG</name>
<proteinExistence type="predicted"/>
<accession>F3CHR4</accession>
<gene>
    <name evidence="1" type="ORF">Pgy4_38186</name>
</gene>
<reference evidence="1 2" key="1">
    <citation type="journal article" date="2011" name="PLoS Pathog.">
        <title>Dynamic evolution of pathogenicity revealed by sequencing and comparative genomics of 19 Pseudomonas syringae isolates.</title>
        <authorList>
            <person name="Baltrus D.A."/>
            <person name="Nishimura M.T."/>
            <person name="Romanchuk A."/>
            <person name="Chang J.H."/>
            <person name="Mukhtar M.S."/>
            <person name="Cherkis K."/>
            <person name="Roach J."/>
            <person name="Grant S.R."/>
            <person name="Jones C.D."/>
            <person name="Dangl J.L."/>
        </authorList>
    </citation>
    <scope>NUCLEOTIDE SEQUENCE [LARGE SCALE GENOMIC DNA]</scope>
    <source>
        <strain evidence="2">race 4</strain>
    </source>
</reference>
<dbReference type="Proteomes" id="UP000005466">
    <property type="component" value="Unassembled WGS sequence"/>
</dbReference>
<evidence type="ECO:0000313" key="1">
    <source>
        <dbReference type="EMBL" id="EGH18806.1"/>
    </source>
</evidence>
<protein>
    <submittedName>
        <fullName evidence="1">Uncharacterized protein</fullName>
    </submittedName>
</protein>
<comment type="caution">
    <text evidence="1">The sequence shown here is derived from an EMBL/GenBank/DDBJ whole genome shotgun (WGS) entry which is preliminary data.</text>
</comment>